<dbReference type="SUPFAM" id="SSF50475">
    <property type="entry name" value="FMN-binding split barrel"/>
    <property type="match status" value="1"/>
</dbReference>
<dbReference type="Gene3D" id="3.20.180.10">
    <property type="entry name" value="PNP-oxidase-like"/>
    <property type="match status" value="1"/>
</dbReference>
<evidence type="ECO:0000313" key="3">
    <source>
        <dbReference type="EMBL" id="OAP06774.1"/>
    </source>
</evidence>
<dbReference type="PANTHER" id="PTHR13343:SF27">
    <property type="entry name" value="PYRIDOXAMINE 5'-PHOSPHATE OXIDASE FAMILY PROTEIN"/>
    <property type="match status" value="1"/>
</dbReference>
<dbReference type="AlphaFoldDB" id="A0A178VLY9"/>
<feature type="region of interest" description="Disordered" evidence="1">
    <location>
        <begin position="1"/>
        <end position="21"/>
    </location>
</feature>
<feature type="domain" description="CREG-like beta-barrel" evidence="2">
    <location>
        <begin position="147"/>
        <end position="303"/>
    </location>
</feature>
<gene>
    <name evidence="3" type="ordered locus">AXX17_At3g22590</name>
</gene>
<dbReference type="InterPro" id="IPR037119">
    <property type="entry name" value="Haem_oxidase_HugZ-like_sf"/>
</dbReference>
<evidence type="ECO:0000313" key="4">
    <source>
        <dbReference type="Proteomes" id="UP000078284"/>
    </source>
</evidence>
<dbReference type="InterPro" id="IPR012349">
    <property type="entry name" value="Split_barrel_FMN-bd"/>
</dbReference>
<dbReference type="Proteomes" id="UP000078284">
    <property type="component" value="Chromosome 3"/>
</dbReference>
<dbReference type="Pfam" id="PF13883">
    <property type="entry name" value="CREG_beta-barrel"/>
    <property type="match status" value="1"/>
</dbReference>
<sequence>MEALFTSTHTPNLQTKPLLKSPLPTSSQSSCWFCNSLPKTQFPKLRLSNGSSHGLRIQALLRNETPSEGEDNNGFGFFPGDIFSLSQEKLGSNSNGETSHSVIDVEASLAHPQGGGGNRAGLFRTPISGGVQNATSAHALPRPALAVRNLLEQARFAHLCTVMSKMHHRREGYPFGSLVDFAPDRMGHAHFLNCFYFFLSDPIFLFSPLAIHTRNLLNEPRCSLVVQIPGWSGLSNARVTLFGDVYPLSEDEQEWAHKQYIAKHPHGPSEQWGNFHYFRMQNISDIYFIGGFGTVAWVDVKEYEGLQPDKIAVDGGERNLKELNAIFSKPLRELLSTESEVDDAALISIDSKGIDVRVRQGAQFNIQRLAFEEGHGVETLEEAKSALWKVLEKVKLNLQK</sequence>
<feature type="compositionally biased region" description="Polar residues" evidence="1">
    <location>
        <begin position="1"/>
        <end position="15"/>
    </location>
</feature>
<protein>
    <recommendedName>
        <fullName evidence="2">CREG-like beta-barrel domain-containing protein</fullName>
    </recommendedName>
</protein>
<name>A0A178VLY9_ARATH</name>
<dbReference type="ExpressionAtlas" id="A0A178VLY9">
    <property type="expression patterns" value="baseline and differential"/>
</dbReference>
<dbReference type="Gene3D" id="2.30.110.10">
    <property type="entry name" value="Electron Transport, Fmn-binding Protein, Chain A"/>
    <property type="match status" value="1"/>
</dbReference>
<evidence type="ECO:0000259" key="2">
    <source>
        <dbReference type="Pfam" id="PF13883"/>
    </source>
</evidence>
<dbReference type="PANTHER" id="PTHR13343">
    <property type="entry name" value="CREG1 PROTEIN"/>
    <property type="match status" value="1"/>
</dbReference>
<accession>A0A178VLY9</accession>
<reference evidence="4" key="1">
    <citation type="journal article" date="2016" name="Proc. Natl. Acad. Sci. U.S.A.">
        <title>Chromosome-level assembly of Arabidopsis thaliana Ler reveals the extent of translocation and inversion polymorphisms.</title>
        <authorList>
            <person name="Zapata L."/>
            <person name="Ding J."/>
            <person name="Willing E.M."/>
            <person name="Hartwig B."/>
            <person name="Bezdan D."/>
            <person name="Jiao W.B."/>
            <person name="Patel V."/>
            <person name="Velikkakam James G."/>
            <person name="Koornneef M."/>
            <person name="Ossowski S."/>
            <person name="Schneeberger K."/>
        </authorList>
    </citation>
    <scope>NUCLEOTIDE SEQUENCE [LARGE SCALE GENOMIC DNA]</scope>
    <source>
        <strain evidence="4">cv. Landsberg erecta</strain>
    </source>
</reference>
<comment type="caution">
    <text evidence="3">The sequence shown here is derived from an EMBL/GenBank/DDBJ whole genome shotgun (WGS) entry which is preliminary data.</text>
</comment>
<dbReference type="InterPro" id="IPR055343">
    <property type="entry name" value="CREG_beta-barrel"/>
</dbReference>
<proteinExistence type="predicted"/>
<dbReference type="EMBL" id="LUHQ01000003">
    <property type="protein sequence ID" value="OAP06774.1"/>
    <property type="molecule type" value="Genomic_DNA"/>
</dbReference>
<dbReference type="GO" id="GO:0005737">
    <property type="term" value="C:cytoplasm"/>
    <property type="evidence" value="ECO:0007669"/>
    <property type="project" value="UniProtKB-ARBA"/>
</dbReference>
<evidence type="ECO:0000256" key="1">
    <source>
        <dbReference type="SAM" id="MobiDB-lite"/>
    </source>
</evidence>
<organism evidence="3 4">
    <name type="scientific">Arabidopsis thaliana</name>
    <name type="common">Mouse-ear cress</name>
    <dbReference type="NCBI Taxonomy" id="3702"/>
    <lineage>
        <taxon>Eukaryota</taxon>
        <taxon>Viridiplantae</taxon>
        <taxon>Streptophyta</taxon>
        <taxon>Embryophyta</taxon>
        <taxon>Tracheophyta</taxon>
        <taxon>Spermatophyta</taxon>
        <taxon>Magnoliopsida</taxon>
        <taxon>eudicotyledons</taxon>
        <taxon>Gunneridae</taxon>
        <taxon>Pentapetalae</taxon>
        <taxon>rosids</taxon>
        <taxon>malvids</taxon>
        <taxon>Brassicales</taxon>
        <taxon>Brassicaceae</taxon>
        <taxon>Camelineae</taxon>
        <taxon>Arabidopsis</taxon>
    </lineage>
</organism>